<dbReference type="EMBL" id="JACTAM010000005">
    <property type="protein sequence ID" value="KAI2664372.1"/>
    <property type="molecule type" value="Genomic_DNA"/>
</dbReference>
<dbReference type="PANTHER" id="PTHR33050:SF7">
    <property type="entry name" value="RIBONUCLEASE H"/>
    <property type="match status" value="1"/>
</dbReference>
<proteinExistence type="predicted"/>
<dbReference type="PANTHER" id="PTHR33050">
    <property type="entry name" value="REVERSE TRANSCRIPTASE DOMAIN-CONTAINING PROTEIN"/>
    <property type="match status" value="1"/>
</dbReference>
<gene>
    <name evidence="1" type="ORF">H4Q32_002562</name>
</gene>
<keyword evidence="2" id="KW-1185">Reference proteome</keyword>
<accession>A0ABQ8MNE8</accession>
<dbReference type="Pfam" id="PF05869">
    <property type="entry name" value="Dam"/>
    <property type="match status" value="1"/>
</dbReference>
<dbReference type="InterPro" id="IPR052055">
    <property type="entry name" value="Hepadnavirus_pol/RT"/>
</dbReference>
<name>A0ABQ8MNE8_LABRO</name>
<comment type="caution">
    <text evidence="1">The sequence shown here is derived from an EMBL/GenBank/DDBJ whole genome shotgun (WGS) entry which is preliminary data.</text>
</comment>
<reference evidence="1 2" key="1">
    <citation type="submission" date="2022-01" db="EMBL/GenBank/DDBJ databases">
        <title>A high-quality chromosome-level genome assembly of rohu carp, Labeo rohita.</title>
        <authorList>
            <person name="Arick M.A. II"/>
            <person name="Hsu C.-Y."/>
            <person name="Magbanua Z."/>
            <person name="Pechanova O."/>
            <person name="Grover C."/>
            <person name="Miller E."/>
            <person name="Thrash A."/>
            <person name="Ezzel L."/>
            <person name="Alam S."/>
            <person name="Benzie J."/>
            <person name="Hamilton M."/>
            <person name="Karsi A."/>
            <person name="Lawrence M.L."/>
            <person name="Peterson D.G."/>
        </authorList>
    </citation>
    <scope>NUCLEOTIDE SEQUENCE [LARGE SCALE GENOMIC DNA]</scope>
    <source>
        <strain evidence="2">BAU-BD-2019</strain>
        <tissue evidence="1">Blood</tissue>
    </source>
</reference>
<protein>
    <submittedName>
        <fullName evidence="1">Uncharacterized protein</fullName>
    </submittedName>
</protein>
<dbReference type="InterPro" id="IPR008593">
    <property type="entry name" value="Dam_MeTrfase"/>
</dbReference>
<sequence>MKKDSGEWTLHPRTVKKIWEIFGKAEVILFASEDNSHCPIYYSKDRDALAHNWPNLLYAFPPTSLIPQVIEQVREQKHKLLLVAPLWKKQHWFSELCQLLVAAPWPIPLRRDLLSQADGVLTIPTWDLSTVLRVLKGPLLLNHYWVQTFDP</sequence>
<evidence type="ECO:0000313" key="2">
    <source>
        <dbReference type="Proteomes" id="UP000830375"/>
    </source>
</evidence>
<evidence type="ECO:0000313" key="1">
    <source>
        <dbReference type="EMBL" id="KAI2664372.1"/>
    </source>
</evidence>
<dbReference type="Proteomes" id="UP000830375">
    <property type="component" value="Unassembled WGS sequence"/>
</dbReference>
<organism evidence="1 2">
    <name type="scientific">Labeo rohita</name>
    <name type="common">Indian major carp</name>
    <name type="synonym">Cyprinus rohita</name>
    <dbReference type="NCBI Taxonomy" id="84645"/>
    <lineage>
        <taxon>Eukaryota</taxon>
        <taxon>Metazoa</taxon>
        <taxon>Chordata</taxon>
        <taxon>Craniata</taxon>
        <taxon>Vertebrata</taxon>
        <taxon>Euteleostomi</taxon>
        <taxon>Actinopterygii</taxon>
        <taxon>Neopterygii</taxon>
        <taxon>Teleostei</taxon>
        <taxon>Ostariophysi</taxon>
        <taxon>Cypriniformes</taxon>
        <taxon>Cyprinidae</taxon>
        <taxon>Labeoninae</taxon>
        <taxon>Labeonini</taxon>
        <taxon>Labeo</taxon>
    </lineage>
</organism>